<evidence type="ECO:0000313" key="8">
    <source>
        <dbReference type="Proteomes" id="UP000024635"/>
    </source>
</evidence>
<dbReference type="InterPro" id="IPR002641">
    <property type="entry name" value="PNPLA_dom"/>
</dbReference>
<evidence type="ECO:0000256" key="3">
    <source>
        <dbReference type="ARBA" id="ARBA00023043"/>
    </source>
</evidence>
<comment type="caution">
    <text evidence="7">The sequence shown here is derived from an EMBL/GenBank/DDBJ whole genome shotgun (WGS) entry which is preliminary data.</text>
</comment>
<dbReference type="Pfam" id="PF01734">
    <property type="entry name" value="Patatin"/>
    <property type="match status" value="1"/>
</dbReference>
<dbReference type="PROSITE" id="PS51635">
    <property type="entry name" value="PNPLA"/>
    <property type="match status" value="1"/>
</dbReference>
<evidence type="ECO:0000256" key="1">
    <source>
        <dbReference type="ARBA" id="ARBA00022737"/>
    </source>
</evidence>
<dbReference type="Proteomes" id="UP000024635">
    <property type="component" value="Unassembled WGS sequence"/>
</dbReference>
<organism evidence="7 8">
    <name type="scientific">Ancylostoma ceylanicum</name>
    <dbReference type="NCBI Taxonomy" id="53326"/>
    <lineage>
        <taxon>Eukaryota</taxon>
        <taxon>Metazoa</taxon>
        <taxon>Ecdysozoa</taxon>
        <taxon>Nematoda</taxon>
        <taxon>Chromadorea</taxon>
        <taxon>Rhabditida</taxon>
        <taxon>Rhabditina</taxon>
        <taxon>Rhabditomorpha</taxon>
        <taxon>Strongyloidea</taxon>
        <taxon>Ancylostomatidae</taxon>
        <taxon>Ancylostomatinae</taxon>
        <taxon>Ancylostoma</taxon>
    </lineage>
</organism>
<dbReference type="PANTHER" id="PTHR24139:SF34">
    <property type="entry name" value="85_88 KDA CALCIUM-INDEPENDENT PHOSPHOLIPASE A2"/>
    <property type="match status" value="1"/>
</dbReference>
<keyword evidence="8" id="KW-1185">Reference proteome</keyword>
<dbReference type="GO" id="GO:0016042">
    <property type="term" value="P:lipid catabolic process"/>
    <property type="evidence" value="ECO:0007669"/>
    <property type="project" value="UniProtKB-UniRule"/>
</dbReference>
<dbReference type="InterPro" id="IPR047148">
    <property type="entry name" value="PLPL9"/>
</dbReference>
<keyword evidence="5" id="KW-0442">Lipid degradation</keyword>
<feature type="short sequence motif" description="GXSXG" evidence="5">
    <location>
        <begin position="180"/>
        <end position="184"/>
    </location>
</feature>
<accession>A0A016UIC9</accession>
<dbReference type="InterPro" id="IPR016035">
    <property type="entry name" value="Acyl_Trfase/lysoPLipase"/>
</dbReference>
<dbReference type="Gene3D" id="1.25.40.20">
    <property type="entry name" value="Ankyrin repeat-containing domain"/>
    <property type="match status" value="1"/>
</dbReference>
<dbReference type="GO" id="GO:0052816">
    <property type="term" value="F:long-chain fatty acyl-CoA hydrolase activity"/>
    <property type="evidence" value="ECO:0007669"/>
    <property type="project" value="TreeGrafter"/>
</dbReference>
<protein>
    <recommendedName>
        <fullName evidence="6">PNPLA domain-containing protein</fullName>
    </recommendedName>
</protein>
<keyword evidence="2 5" id="KW-0378">Hydrolase</keyword>
<feature type="short sequence motif" description="DGA/G" evidence="5">
    <location>
        <begin position="313"/>
        <end position="315"/>
    </location>
</feature>
<keyword evidence="3" id="KW-0040">ANK repeat</keyword>
<feature type="domain" description="PNPLA" evidence="6">
    <location>
        <begin position="144"/>
        <end position="326"/>
    </location>
</feature>
<evidence type="ECO:0000256" key="2">
    <source>
        <dbReference type="ARBA" id="ARBA00022801"/>
    </source>
</evidence>
<feature type="active site" description="Proton acceptor" evidence="5">
    <location>
        <position position="313"/>
    </location>
</feature>
<dbReference type="GO" id="GO:0005739">
    <property type="term" value="C:mitochondrion"/>
    <property type="evidence" value="ECO:0007669"/>
    <property type="project" value="TreeGrafter"/>
</dbReference>
<name>A0A016UIC9_9BILA</name>
<dbReference type="InterPro" id="IPR036770">
    <property type="entry name" value="Ankyrin_rpt-contain_sf"/>
</dbReference>
<dbReference type="GO" id="GO:2000304">
    <property type="term" value="P:positive regulation of ceramide biosynthetic process"/>
    <property type="evidence" value="ECO:0007669"/>
    <property type="project" value="TreeGrafter"/>
</dbReference>
<evidence type="ECO:0000259" key="6">
    <source>
        <dbReference type="PROSITE" id="PS51635"/>
    </source>
</evidence>
<keyword evidence="4 5" id="KW-0443">Lipid metabolism</keyword>
<dbReference type="Gene3D" id="3.40.1090.10">
    <property type="entry name" value="Cytosolic phospholipase A2 catalytic domain"/>
    <property type="match status" value="1"/>
</dbReference>
<gene>
    <name evidence="7" type="primary">Acey_s0038.g3536</name>
    <name evidence="7" type="synonym">Acey-H23L24.2</name>
    <name evidence="7" type="ORF">Y032_0038g3536</name>
</gene>
<dbReference type="OrthoDB" id="10021675at2759"/>
<evidence type="ECO:0000256" key="4">
    <source>
        <dbReference type="ARBA" id="ARBA00023098"/>
    </source>
</evidence>
<evidence type="ECO:0000256" key="5">
    <source>
        <dbReference type="PROSITE-ProRule" id="PRU01161"/>
    </source>
</evidence>
<proteinExistence type="predicted"/>
<keyword evidence="1" id="KW-0677">Repeat</keyword>
<dbReference type="PANTHER" id="PTHR24139">
    <property type="entry name" value="CALCIUM-INDEPENDENT PHOSPHOLIPASE A2"/>
    <property type="match status" value="1"/>
</dbReference>
<evidence type="ECO:0000313" key="7">
    <source>
        <dbReference type="EMBL" id="EYC14945.1"/>
    </source>
</evidence>
<dbReference type="AlphaFoldDB" id="A0A016UIC9"/>
<sequence length="483" mass="54062">MVCSFQRVTYSMPVASRTPSQKNLEPLFRMASTGDLDGLVKAYLEQEDLCRRDARGNNILHYAAMNDQRAMARGIVAITVSEKLWTLKNKEGRTPIEVATPRIKKDLMLISRTHLKFADLHTALNNQLVEERMNNPDENYKVLLSFDGGGIKAILEAAILKAIEDELDEPLTNRIHWLAGTSCGGIISVCLGSGLSIEQCRRIFLSARYQTFCGNTHMFPKHNSRGIEDVLRQALGSKTTMGDLKAQKVLVTAAKIKSAPPQLVLFRSYAPRVTAREYEKYGYMNPERILVWKAARATSAAPVFFESFHGLADGAIFCNNPCITMITDFFRLQKLERHKSIQNDDKIGCIITIGSGVEPLLPLGGIDINLSSSPFALGKDFLNIFGKGKNLITLFMYQCTSSHAVSVGQAREWAHSLGIPYFRFSPRLTRAYDLDSTATDGIFDFWFETEVYLKTQAHQDIVNLCRLLKTMPAAGIQEYKEVD</sequence>
<reference evidence="8" key="1">
    <citation type="journal article" date="2015" name="Nat. Genet.">
        <title>The genome and transcriptome of the zoonotic hookworm Ancylostoma ceylanicum identify infection-specific gene families.</title>
        <authorList>
            <person name="Schwarz E.M."/>
            <person name="Hu Y."/>
            <person name="Antoshechkin I."/>
            <person name="Miller M.M."/>
            <person name="Sternberg P.W."/>
            <person name="Aroian R.V."/>
        </authorList>
    </citation>
    <scope>NUCLEOTIDE SEQUENCE</scope>
    <source>
        <strain evidence="8">HY135</strain>
    </source>
</reference>
<dbReference type="GO" id="GO:0047499">
    <property type="term" value="F:calcium-independent phospholipase A2 activity"/>
    <property type="evidence" value="ECO:0007669"/>
    <property type="project" value="InterPro"/>
</dbReference>
<comment type="caution">
    <text evidence="5">Lacks conserved residue(s) required for the propagation of feature annotation.</text>
</comment>
<feature type="active site" description="Nucleophile" evidence="5">
    <location>
        <position position="182"/>
    </location>
</feature>
<dbReference type="EMBL" id="JARK01001374">
    <property type="protein sequence ID" value="EYC14945.1"/>
    <property type="molecule type" value="Genomic_DNA"/>
</dbReference>
<dbReference type="SUPFAM" id="SSF52151">
    <property type="entry name" value="FabD/lysophospholipase-like"/>
    <property type="match status" value="1"/>
</dbReference>